<dbReference type="GO" id="GO:0006508">
    <property type="term" value="P:proteolysis"/>
    <property type="evidence" value="ECO:0007669"/>
    <property type="project" value="InterPro"/>
</dbReference>
<evidence type="ECO:0000259" key="9">
    <source>
        <dbReference type="PROSITE" id="PS50215"/>
    </source>
</evidence>
<comment type="caution">
    <text evidence="10">The sequence shown here is derived from an EMBL/GenBank/DDBJ whole genome shotgun (WGS) entry which is preliminary data.</text>
</comment>
<dbReference type="Gene3D" id="4.10.70.10">
    <property type="entry name" value="Disintegrin domain"/>
    <property type="match status" value="1"/>
</dbReference>
<feature type="signal peptide" evidence="7">
    <location>
        <begin position="1"/>
        <end position="24"/>
    </location>
</feature>
<dbReference type="Gene3D" id="3.40.390.10">
    <property type="entry name" value="Collagenase (Catalytic Domain)"/>
    <property type="match status" value="1"/>
</dbReference>
<evidence type="ECO:0000256" key="5">
    <source>
        <dbReference type="SAM" id="MobiDB-lite"/>
    </source>
</evidence>
<protein>
    <recommendedName>
        <fullName evidence="3">Disintegrin and metalloproteinase domain-containing protein B</fullName>
    </recommendedName>
</protein>
<dbReference type="Proteomes" id="UP000567179">
    <property type="component" value="Unassembled WGS sequence"/>
</dbReference>
<feature type="domain" description="Peptidase M12B" evidence="9">
    <location>
        <begin position="327"/>
        <end position="515"/>
    </location>
</feature>
<dbReference type="Pfam" id="PF00200">
    <property type="entry name" value="Disintegrin"/>
    <property type="match status" value="1"/>
</dbReference>
<keyword evidence="6" id="KW-0812">Transmembrane</keyword>
<dbReference type="InterPro" id="IPR001590">
    <property type="entry name" value="Peptidase_M12B"/>
</dbReference>
<dbReference type="PANTHER" id="PTHR11905:SF159">
    <property type="entry name" value="ADAM METALLOPROTEASE"/>
    <property type="match status" value="1"/>
</dbReference>
<dbReference type="GO" id="GO:0004222">
    <property type="term" value="F:metalloendopeptidase activity"/>
    <property type="evidence" value="ECO:0007669"/>
    <property type="project" value="InterPro"/>
</dbReference>
<dbReference type="InterPro" id="IPR001762">
    <property type="entry name" value="Disintegrin_dom"/>
</dbReference>
<sequence length="810" mass="87703">MLLYQPFYALAVVLSLSWLHTTNAHSTEVRPLKRVASPSTLSLEILPRNPHLNVPSLTSHARRSSPSPDTLLFSDSFRLILSAFDETFHLHLRPNNDLIHPAARIHYYTITPEGKDVLSHTVPLLRDSVKAYLGEVIAPHHSPARMREDTAGAVPRPHSATLGWARIMVHHQGNANLGIAPIFEGAFSANGNIYHIMTKDNYMRHKLDLDAEVEEPVDESDENLVIWRESDVMTTAEEHLAKTGEAYPVEGVPQPQSCGHDRLQYNDPSQHPILARPSELSWTEQLLRPLINDTIYRRDDAPTGGSTMSTNFVGSIGSTEGCPSTQKIVYMGVAADCVYVSKYNNQENATQQILNNWNTASALLGIVELQVKSDICPPTADPSIPWNVPCDNVELDNRLSLFSSWRGNKGNDSIGLWHLMSGCPTGSEVGIAWLATLCQQSATGSSPSVVSGTAVSTSGRTEWQVVAHEIGHNFGAIHDCADGCTLRETIFSPCTLGNICSVMKGVQNNRVDTSCLVEPDPTRAIISLQMCGNGIVEPGEECDPGKGTESACCDVNTCKFKNNAICDPDSTPCCTSQCNFAPATQICRPSRDSRCDQAEFCTGNSSSCPSDVISPNGQSCGTDSLACASGLCTSIAQQCQSVGASMGLKQACPAKNDKSCQISCQDPSNAGACIRLTSLLVDGSPCGYAGTCIKGSCQAASFLETAKAWYVQNLQIAIPVTVVAGLFVLLIFWAIVRLPMARHERLASYDPYAYDSGPTRTIPGSNTAYTQVPPPARSGDPFQTVPQYNYGANNRMSWVDDSQYNGPRRS</sequence>
<evidence type="ECO:0000256" key="4">
    <source>
        <dbReference type="PROSITE-ProRule" id="PRU00276"/>
    </source>
</evidence>
<gene>
    <name evidence="10" type="ORF">D9619_003312</name>
</gene>
<dbReference type="FunFam" id="4.10.70.10:FF:000003">
    <property type="entry name" value="Disintegrin and metalloproteinase domain-containing protein 17"/>
    <property type="match status" value="1"/>
</dbReference>
<evidence type="ECO:0000256" key="7">
    <source>
        <dbReference type="SAM" id="SignalP"/>
    </source>
</evidence>
<feature type="transmembrane region" description="Helical" evidence="6">
    <location>
        <begin position="716"/>
        <end position="736"/>
    </location>
</feature>
<dbReference type="Pfam" id="PF01562">
    <property type="entry name" value="Pep_M12B_propep"/>
    <property type="match status" value="1"/>
</dbReference>
<dbReference type="InterPro" id="IPR002870">
    <property type="entry name" value="Peptidase_M12B_N"/>
</dbReference>
<dbReference type="PANTHER" id="PTHR11905">
    <property type="entry name" value="ADAM A DISINTEGRIN AND METALLOPROTEASE DOMAIN"/>
    <property type="match status" value="1"/>
</dbReference>
<keyword evidence="4" id="KW-0862">Zinc</keyword>
<evidence type="ECO:0000259" key="8">
    <source>
        <dbReference type="PROSITE" id="PS50214"/>
    </source>
</evidence>
<dbReference type="PROSITE" id="PS50215">
    <property type="entry name" value="ADAM_MEPRO"/>
    <property type="match status" value="1"/>
</dbReference>
<feature type="region of interest" description="Disordered" evidence="5">
    <location>
        <begin position="763"/>
        <end position="784"/>
    </location>
</feature>
<evidence type="ECO:0000256" key="6">
    <source>
        <dbReference type="SAM" id="Phobius"/>
    </source>
</evidence>
<evidence type="ECO:0000313" key="10">
    <source>
        <dbReference type="EMBL" id="KAF5313264.1"/>
    </source>
</evidence>
<dbReference type="SMART" id="SM00050">
    <property type="entry name" value="DISIN"/>
    <property type="match status" value="1"/>
</dbReference>
<keyword evidence="6" id="KW-0472">Membrane</keyword>
<keyword evidence="6" id="KW-1133">Transmembrane helix</keyword>
<dbReference type="Pfam" id="PF13688">
    <property type="entry name" value="Reprolysin_5"/>
    <property type="match status" value="1"/>
</dbReference>
<evidence type="ECO:0000313" key="11">
    <source>
        <dbReference type="Proteomes" id="UP000567179"/>
    </source>
</evidence>
<dbReference type="OrthoDB" id="5951731at2759"/>
<organism evidence="10 11">
    <name type="scientific">Psilocybe cf. subviscida</name>
    <dbReference type="NCBI Taxonomy" id="2480587"/>
    <lineage>
        <taxon>Eukaryota</taxon>
        <taxon>Fungi</taxon>
        <taxon>Dikarya</taxon>
        <taxon>Basidiomycota</taxon>
        <taxon>Agaricomycotina</taxon>
        <taxon>Agaricomycetes</taxon>
        <taxon>Agaricomycetidae</taxon>
        <taxon>Agaricales</taxon>
        <taxon>Agaricineae</taxon>
        <taxon>Strophariaceae</taxon>
        <taxon>Psilocybe</taxon>
    </lineage>
</organism>
<evidence type="ECO:0000256" key="2">
    <source>
        <dbReference type="ARBA" id="ARBA00056552"/>
    </source>
</evidence>
<dbReference type="SUPFAM" id="SSF57552">
    <property type="entry name" value="Blood coagulation inhibitor (disintegrin)"/>
    <property type="match status" value="1"/>
</dbReference>
<evidence type="ECO:0000256" key="1">
    <source>
        <dbReference type="ARBA" id="ARBA00023157"/>
    </source>
</evidence>
<dbReference type="PROSITE" id="PS50214">
    <property type="entry name" value="DISINTEGRIN_2"/>
    <property type="match status" value="1"/>
</dbReference>
<keyword evidence="11" id="KW-1185">Reference proteome</keyword>
<accession>A0A8H5AYD5</accession>
<comment type="caution">
    <text evidence="4">Lacks conserved residue(s) required for the propagation of feature annotation.</text>
</comment>
<feature type="chain" id="PRO_5034092706" description="Disintegrin and metalloproteinase domain-containing protein B" evidence="7">
    <location>
        <begin position="25"/>
        <end position="810"/>
    </location>
</feature>
<evidence type="ECO:0000256" key="3">
    <source>
        <dbReference type="ARBA" id="ARBA00074021"/>
    </source>
</evidence>
<dbReference type="AlphaFoldDB" id="A0A8H5AYD5"/>
<dbReference type="GO" id="GO:0046872">
    <property type="term" value="F:metal ion binding"/>
    <property type="evidence" value="ECO:0007669"/>
    <property type="project" value="UniProtKB-KW"/>
</dbReference>
<feature type="binding site" evidence="4">
    <location>
        <position position="468"/>
    </location>
    <ligand>
        <name>Zn(2+)</name>
        <dbReference type="ChEBI" id="CHEBI:29105"/>
        <note>catalytic</note>
    </ligand>
</feature>
<proteinExistence type="predicted"/>
<comment type="function">
    <text evidence="2">Probable zinc protease.</text>
</comment>
<dbReference type="InterPro" id="IPR036436">
    <property type="entry name" value="Disintegrin_dom_sf"/>
</dbReference>
<dbReference type="EMBL" id="JAACJJ010000056">
    <property type="protein sequence ID" value="KAF5313264.1"/>
    <property type="molecule type" value="Genomic_DNA"/>
</dbReference>
<dbReference type="SUPFAM" id="SSF55486">
    <property type="entry name" value="Metalloproteases ('zincins'), catalytic domain"/>
    <property type="match status" value="1"/>
</dbReference>
<keyword evidence="1" id="KW-1015">Disulfide bond</keyword>
<reference evidence="10 11" key="1">
    <citation type="journal article" date="2020" name="ISME J.">
        <title>Uncovering the hidden diversity of litter-decomposition mechanisms in mushroom-forming fungi.</title>
        <authorList>
            <person name="Floudas D."/>
            <person name="Bentzer J."/>
            <person name="Ahren D."/>
            <person name="Johansson T."/>
            <person name="Persson P."/>
            <person name="Tunlid A."/>
        </authorList>
    </citation>
    <scope>NUCLEOTIDE SEQUENCE [LARGE SCALE GENOMIC DNA]</scope>
    <source>
        <strain evidence="10 11">CBS 101986</strain>
    </source>
</reference>
<keyword evidence="4" id="KW-0479">Metal-binding</keyword>
<feature type="binding site" evidence="4">
    <location>
        <position position="472"/>
    </location>
    <ligand>
        <name>Zn(2+)</name>
        <dbReference type="ChEBI" id="CHEBI:29105"/>
        <note>catalytic</note>
    </ligand>
</feature>
<keyword evidence="7" id="KW-0732">Signal</keyword>
<dbReference type="InterPro" id="IPR024079">
    <property type="entry name" value="MetalloPept_cat_dom_sf"/>
</dbReference>
<name>A0A8H5AYD5_9AGAR</name>
<feature type="domain" description="Disintegrin" evidence="8">
    <location>
        <begin position="528"/>
        <end position="616"/>
    </location>
</feature>
<feature type="active site" evidence="4">
    <location>
        <position position="469"/>
    </location>
</feature>
<feature type="binding site" evidence="4">
    <location>
        <position position="478"/>
    </location>
    <ligand>
        <name>Zn(2+)</name>
        <dbReference type="ChEBI" id="CHEBI:29105"/>
        <note>catalytic</note>
    </ligand>
</feature>